<accession>A0ABQ9GNU3</accession>
<feature type="region of interest" description="Disordered" evidence="1">
    <location>
        <begin position="108"/>
        <end position="129"/>
    </location>
</feature>
<dbReference type="EMBL" id="JARBHB010000010">
    <property type="protein sequence ID" value="KAJ8873705.1"/>
    <property type="molecule type" value="Genomic_DNA"/>
</dbReference>
<protein>
    <submittedName>
        <fullName evidence="2">Uncharacterized protein</fullName>
    </submittedName>
</protein>
<sequence>MIADIWVSLNMEVLTEDEDEARSVRKGVASLLCSSQWKNDADSGIYSTVKFSPMPNNISNFACLYPCLTRDSNPEPPAPQIGGAPTDCATGDEPLLCYVDREPTLSLATPYGRLDTPPAPRSAAGDDARAVKRQEFLRGKPLRGRTPSNSSATRSPATCGKYLIGIQEDVLSMWPTVRSEEMCVQRVVFLPHDMKTYMGKAVIDFVGGTGPAAPILADQQARTTDVRRGARQTHPRRSEGKPSQTANIFSTSYGTVDFTFVRCAGIAVTIVNMCTHAPL</sequence>
<dbReference type="Proteomes" id="UP001159363">
    <property type="component" value="Chromosome 9"/>
</dbReference>
<evidence type="ECO:0000313" key="3">
    <source>
        <dbReference type="Proteomes" id="UP001159363"/>
    </source>
</evidence>
<gene>
    <name evidence="2" type="ORF">PR048_024538</name>
</gene>
<evidence type="ECO:0000313" key="2">
    <source>
        <dbReference type="EMBL" id="KAJ8873705.1"/>
    </source>
</evidence>
<name>A0ABQ9GNU3_9NEOP</name>
<reference evidence="2 3" key="1">
    <citation type="submission" date="2023-02" db="EMBL/GenBank/DDBJ databases">
        <title>LHISI_Scaffold_Assembly.</title>
        <authorList>
            <person name="Stuart O.P."/>
            <person name="Cleave R."/>
            <person name="Magrath M.J.L."/>
            <person name="Mikheyev A.S."/>
        </authorList>
    </citation>
    <scope>NUCLEOTIDE SEQUENCE [LARGE SCALE GENOMIC DNA]</scope>
    <source>
        <strain evidence="2">Daus_M_001</strain>
        <tissue evidence="2">Leg muscle</tissue>
    </source>
</reference>
<feature type="region of interest" description="Disordered" evidence="1">
    <location>
        <begin position="220"/>
        <end position="246"/>
    </location>
</feature>
<keyword evidence="3" id="KW-1185">Reference proteome</keyword>
<proteinExistence type="predicted"/>
<comment type="caution">
    <text evidence="2">The sequence shown here is derived from an EMBL/GenBank/DDBJ whole genome shotgun (WGS) entry which is preliminary data.</text>
</comment>
<evidence type="ECO:0000256" key="1">
    <source>
        <dbReference type="SAM" id="MobiDB-lite"/>
    </source>
</evidence>
<organism evidence="2 3">
    <name type="scientific">Dryococelus australis</name>
    <dbReference type="NCBI Taxonomy" id="614101"/>
    <lineage>
        <taxon>Eukaryota</taxon>
        <taxon>Metazoa</taxon>
        <taxon>Ecdysozoa</taxon>
        <taxon>Arthropoda</taxon>
        <taxon>Hexapoda</taxon>
        <taxon>Insecta</taxon>
        <taxon>Pterygota</taxon>
        <taxon>Neoptera</taxon>
        <taxon>Polyneoptera</taxon>
        <taxon>Phasmatodea</taxon>
        <taxon>Verophasmatodea</taxon>
        <taxon>Anareolatae</taxon>
        <taxon>Phasmatidae</taxon>
        <taxon>Eurycanthinae</taxon>
        <taxon>Dryococelus</taxon>
    </lineage>
</organism>